<gene>
    <name evidence="2" type="ORF">P353_05550</name>
</gene>
<dbReference type="RefSeq" id="WP_034366331.1">
    <property type="nucleotide sequence ID" value="NZ_AWOR01000021.1"/>
</dbReference>
<organism evidence="2 3">
    <name type="scientific">Comamonas testosteroni</name>
    <name type="common">Pseudomonas testosteroni</name>
    <dbReference type="NCBI Taxonomy" id="285"/>
    <lineage>
        <taxon>Bacteria</taxon>
        <taxon>Pseudomonadati</taxon>
        <taxon>Pseudomonadota</taxon>
        <taxon>Betaproteobacteria</taxon>
        <taxon>Burkholderiales</taxon>
        <taxon>Comamonadaceae</taxon>
        <taxon>Comamonas</taxon>
    </lineage>
</organism>
<evidence type="ECO:0000256" key="1">
    <source>
        <dbReference type="SAM" id="SignalP"/>
    </source>
</evidence>
<name>A0A096FNE4_COMTE</name>
<evidence type="ECO:0000313" key="2">
    <source>
        <dbReference type="EMBL" id="KGH31444.1"/>
    </source>
</evidence>
<reference evidence="2 3" key="1">
    <citation type="submission" date="2013-09" db="EMBL/GenBank/DDBJ databases">
        <title>High correlation between genotypes and phenotypes of environmental bacteria Comamonas testosteroni strains.</title>
        <authorList>
            <person name="Liu L."/>
            <person name="Zhu W."/>
            <person name="Xia X."/>
            <person name="Xu B."/>
            <person name="Luo M."/>
            <person name="Wang G."/>
        </authorList>
    </citation>
    <scope>NUCLEOTIDE SEQUENCE [LARGE SCALE GENOMIC DNA]</scope>
    <source>
        <strain evidence="2 3">JL40</strain>
    </source>
</reference>
<protein>
    <recommendedName>
        <fullName evidence="4">Lipoprotein</fullName>
    </recommendedName>
</protein>
<dbReference type="EMBL" id="AWOR01000021">
    <property type="protein sequence ID" value="KGH31444.1"/>
    <property type="molecule type" value="Genomic_DNA"/>
</dbReference>
<dbReference type="PROSITE" id="PS51257">
    <property type="entry name" value="PROKAR_LIPOPROTEIN"/>
    <property type="match status" value="1"/>
</dbReference>
<comment type="caution">
    <text evidence="2">The sequence shown here is derived from an EMBL/GenBank/DDBJ whole genome shotgun (WGS) entry which is preliminary data.</text>
</comment>
<dbReference type="Proteomes" id="UP000029553">
    <property type="component" value="Unassembled WGS sequence"/>
</dbReference>
<proteinExistence type="predicted"/>
<evidence type="ECO:0008006" key="4">
    <source>
        <dbReference type="Google" id="ProtNLM"/>
    </source>
</evidence>
<sequence>MRNTGIAAALALALGLLVGCGQDAPSSKDFELTEQGIKALDRDIAQVYVTSQIDGRTNLIEVRFNRDPSAGGKNDWNRIASDAHQLMRKLLAKPEVSRIRMAFISPQNNNFDWAHIAVDRKSLSSDWESLSYLEFFAKTDPKPGSIETARWLCEFYGTYRSAQPATGLPPTCKG</sequence>
<accession>A0A096FNE4</accession>
<keyword evidence="1" id="KW-0732">Signal</keyword>
<evidence type="ECO:0000313" key="3">
    <source>
        <dbReference type="Proteomes" id="UP000029553"/>
    </source>
</evidence>
<dbReference type="AlphaFoldDB" id="A0A096FNE4"/>
<feature type="signal peptide" evidence="1">
    <location>
        <begin position="1"/>
        <end position="23"/>
    </location>
</feature>
<feature type="chain" id="PRO_5001918608" description="Lipoprotein" evidence="1">
    <location>
        <begin position="24"/>
        <end position="174"/>
    </location>
</feature>